<comment type="caution">
    <text evidence="6">The sequence shown here is derived from an EMBL/GenBank/DDBJ whole genome shotgun (WGS) entry which is preliminary data.</text>
</comment>
<dbReference type="RefSeq" id="WP_125322979.1">
    <property type="nucleotide sequence ID" value="NZ_AP024890.1"/>
</dbReference>
<dbReference type="OrthoDB" id="7354650at2"/>
<dbReference type="AlphaFoldDB" id="A0A3R9EE82"/>
<evidence type="ECO:0000259" key="4">
    <source>
        <dbReference type="SMART" id="SM00062"/>
    </source>
</evidence>
<reference evidence="6 7" key="1">
    <citation type="submission" date="2018-12" db="EMBL/GenBank/DDBJ databases">
        <title>Genomic taxonomy of the Vibrionaceae family.</title>
        <authorList>
            <person name="Gomez-Gil B."/>
            <person name="Enciso-Ibarra K."/>
        </authorList>
    </citation>
    <scope>NUCLEOTIDE SEQUENCE [LARGE SCALE GENOMIC DNA]</scope>
    <source>
        <strain evidence="6 7">CAIM 594</strain>
    </source>
</reference>
<dbReference type="EMBL" id="VTXC01000023">
    <property type="protein sequence ID" value="NOH71675.1"/>
    <property type="molecule type" value="Genomic_DNA"/>
</dbReference>
<dbReference type="SMART" id="SM00062">
    <property type="entry name" value="PBPb"/>
    <property type="match status" value="1"/>
</dbReference>
<evidence type="ECO:0000313" key="8">
    <source>
        <dbReference type="Proteomes" id="UP000565719"/>
    </source>
</evidence>
<dbReference type="EMBL" id="RSFA01000108">
    <property type="protein sequence ID" value="RSD29796.1"/>
    <property type="molecule type" value="Genomic_DNA"/>
</dbReference>
<dbReference type="PANTHER" id="PTHR35936">
    <property type="entry name" value="MEMBRANE-BOUND LYTIC MUREIN TRANSGLYCOSYLASE F"/>
    <property type="match status" value="1"/>
</dbReference>
<evidence type="ECO:0000256" key="1">
    <source>
        <dbReference type="ARBA" id="ARBA00010333"/>
    </source>
</evidence>
<name>A0A3R9EE82_9VIBR</name>
<protein>
    <submittedName>
        <fullName evidence="5">Amino acid ABC transporter substrate-binding protein</fullName>
    </submittedName>
    <submittedName>
        <fullName evidence="6">Transporter substrate-binding domain-containing protein</fullName>
    </submittedName>
</protein>
<evidence type="ECO:0000256" key="3">
    <source>
        <dbReference type="SAM" id="SignalP"/>
    </source>
</evidence>
<comment type="similarity">
    <text evidence="1">Belongs to the bacterial solute-binding protein 3 family.</text>
</comment>
<sequence>MTKVRVFILLFALLAIKPAAAEPIELVTLEYPPYIETRNGQVSGVAVLLVSYIFHQLETPVNITVLPWARALALVQRGKADGIFTAFKNAEREKFADYSKNVLFVQNISLMALRGSGYRPEEILLGDVSDIALCVVNGVSYGKRMDMKIAQGGFRAVFQRNSAEECADLIRAKRADIWVNNEFGARNILVQKSLDKAIEILSPAIEATPSYIAFSKKRDRKALLNRFDKVLADMRQDGRYETIIYGYFESMRIKCESTFE</sequence>
<feature type="domain" description="Solute-binding protein family 3/N-terminal" evidence="4">
    <location>
        <begin position="23"/>
        <end position="251"/>
    </location>
</feature>
<evidence type="ECO:0000256" key="2">
    <source>
        <dbReference type="ARBA" id="ARBA00022729"/>
    </source>
</evidence>
<evidence type="ECO:0000313" key="5">
    <source>
        <dbReference type="EMBL" id="NOH71675.1"/>
    </source>
</evidence>
<keyword evidence="2 3" id="KW-0732">Signal</keyword>
<evidence type="ECO:0000313" key="7">
    <source>
        <dbReference type="Proteomes" id="UP000269041"/>
    </source>
</evidence>
<dbReference type="Gene3D" id="3.40.190.10">
    <property type="entry name" value="Periplasmic binding protein-like II"/>
    <property type="match status" value="2"/>
</dbReference>
<dbReference type="Pfam" id="PF00497">
    <property type="entry name" value="SBP_bac_3"/>
    <property type="match status" value="1"/>
</dbReference>
<gene>
    <name evidence="6" type="ORF">EJA03_17245</name>
    <name evidence="5" type="ORF">F0225_10045</name>
</gene>
<organism evidence="6 7">
    <name type="scientific">Vibrio pectenicida</name>
    <dbReference type="NCBI Taxonomy" id="62763"/>
    <lineage>
        <taxon>Bacteria</taxon>
        <taxon>Pseudomonadati</taxon>
        <taxon>Pseudomonadota</taxon>
        <taxon>Gammaproteobacteria</taxon>
        <taxon>Vibrionales</taxon>
        <taxon>Vibrionaceae</taxon>
        <taxon>Vibrio</taxon>
    </lineage>
</organism>
<keyword evidence="7" id="KW-1185">Reference proteome</keyword>
<feature type="signal peptide" evidence="3">
    <location>
        <begin position="1"/>
        <end position="21"/>
    </location>
</feature>
<proteinExistence type="inferred from homology"/>
<feature type="chain" id="PRO_5044600221" evidence="3">
    <location>
        <begin position="22"/>
        <end position="260"/>
    </location>
</feature>
<dbReference type="InterPro" id="IPR001638">
    <property type="entry name" value="Solute-binding_3/MltF_N"/>
</dbReference>
<dbReference type="Proteomes" id="UP000269041">
    <property type="component" value="Unassembled WGS sequence"/>
</dbReference>
<dbReference type="SUPFAM" id="SSF53850">
    <property type="entry name" value="Periplasmic binding protein-like II"/>
    <property type="match status" value="1"/>
</dbReference>
<accession>A0A3R9EE82</accession>
<evidence type="ECO:0000313" key="6">
    <source>
        <dbReference type="EMBL" id="RSD29796.1"/>
    </source>
</evidence>
<dbReference type="PANTHER" id="PTHR35936:SF35">
    <property type="entry name" value="L-CYSTINE-BINDING PROTEIN TCYJ"/>
    <property type="match status" value="1"/>
</dbReference>
<reference evidence="5 8" key="2">
    <citation type="submission" date="2019-09" db="EMBL/GenBank/DDBJ databases">
        <title>Draft genome sequencing and comparative genomics of hatchery-associated Vibrios.</title>
        <authorList>
            <person name="Kehlet-Delgado H."/>
            <person name="Mueller R.S."/>
        </authorList>
    </citation>
    <scope>NUCLEOTIDE SEQUENCE [LARGE SCALE GENOMIC DNA]</scope>
    <source>
        <strain evidence="5 8">99-46-Y</strain>
    </source>
</reference>
<dbReference type="Proteomes" id="UP000565719">
    <property type="component" value="Unassembled WGS sequence"/>
</dbReference>